<keyword evidence="2" id="KW-0812">Transmembrane</keyword>
<keyword evidence="4" id="KW-1185">Reference proteome</keyword>
<keyword evidence="2" id="KW-1133">Transmembrane helix</keyword>
<evidence type="ECO:0000256" key="2">
    <source>
        <dbReference type="SAM" id="Phobius"/>
    </source>
</evidence>
<dbReference type="Proteomes" id="UP001314796">
    <property type="component" value="Unassembled WGS sequence"/>
</dbReference>
<evidence type="ECO:0000313" key="4">
    <source>
        <dbReference type="Proteomes" id="UP001314796"/>
    </source>
</evidence>
<evidence type="ECO:0000256" key="1">
    <source>
        <dbReference type="SAM" id="MobiDB-lite"/>
    </source>
</evidence>
<protein>
    <submittedName>
        <fullName evidence="3">Stage II sporulation protein P</fullName>
    </submittedName>
</protein>
<dbReference type="NCBIfam" id="TIGR02867">
    <property type="entry name" value="spore_II_P"/>
    <property type="match status" value="1"/>
</dbReference>
<dbReference type="RefSeq" id="WP_204401096.1">
    <property type="nucleotide sequence ID" value="NZ_JAFBEE010000005.1"/>
</dbReference>
<name>A0ABS2NNZ7_9FIRM</name>
<sequence length="440" mass="49473">MSNLQKKLVRDYQNIIILVLLLAVFFSLGRLIFEQRALAASNQLEAIPKEKISKTVETDKQGEFLQRAINHVFPAGGSADGKGPIEAIKGIYESVMNNVFFIDLSNPYTFVRSQLPGINTYNKMLALQLEYTDTSDESTPVSIPNIVFENIDGTEETDKTDNVKEIGGSNGDSTEVSQEQVGDRDDQSELEEGIYVPGTEEVAVIDSLTLEGELSLENLPIVPEKIKFEKDKPHILIYHAHGSESYLPATEDNFHSTRKQYTVIAAGEIIKKELEKQGFNVIHETTFHSYPSKNGSYARSLVTASEILKKNPSIKVVLDLHRDGYDNVDSSPHRESIIKNNQVVFNNLKMTKFQFVIGPENPNRKKLEDFAHYVKTISDYRYPGLSKPVLVKPYGKFNQFLVDHYALLELGSNVNTIEEAKLSAQYFAEVFAEALKLLEE</sequence>
<gene>
    <name evidence="3" type="ORF">JOC73_001181</name>
</gene>
<dbReference type="InterPro" id="IPR010897">
    <property type="entry name" value="Spore_II_P"/>
</dbReference>
<dbReference type="EMBL" id="JAFBEE010000005">
    <property type="protein sequence ID" value="MBM7614669.1"/>
    <property type="molecule type" value="Genomic_DNA"/>
</dbReference>
<reference evidence="3 4" key="1">
    <citation type="submission" date="2021-01" db="EMBL/GenBank/DDBJ databases">
        <title>Genomic Encyclopedia of Type Strains, Phase IV (KMG-IV): sequencing the most valuable type-strain genomes for metagenomic binning, comparative biology and taxonomic classification.</title>
        <authorList>
            <person name="Goeker M."/>
        </authorList>
    </citation>
    <scope>NUCLEOTIDE SEQUENCE [LARGE SCALE GENOMIC DNA]</scope>
    <source>
        <strain evidence="3 4">DSM 25890</strain>
    </source>
</reference>
<dbReference type="Pfam" id="PF07454">
    <property type="entry name" value="SpoIIP"/>
    <property type="match status" value="1"/>
</dbReference>
<organism evidence="3 4">
    <name type="scientific">Alkaliphilus hydrothermalis</name>
    <dbReference type="NCBI Taxonomy" id="1482730"/>
    <lineage>
        <taxon>Bacteria</taxon>
        <taxon>Bacillati</taxon>
        <taxon>Bacillota</taxon>
        <taxon>Clostridia</taxon>
        <taxon>Peptostreptococcales</taxon>
        <taxon>Natronincolaceae</taxon>
        <taxon>Alkaliphilus</taxon>
    </lineage>
</organism>
<feature type="transmembrane region" description="Helical" evidence="2">
    <location>
        <begin position="12"/>
        <end position="33"/>
    </location>
</feature>
<feature type="region of interest" description="Disordered" evidence="1">
    <location>
        <begin position="153"/>
        <end position="188"/>
    </location>
</feature>
<evidence type="ECO:0000313" key="3">
    <source>
        <dbReference type="EMBL" id="MBM7614669.1"/>
    </source>
</evidence>
<feature type="compositionally biased region" description="Polar residues" evidence="1">
    <location>
        <begin position="171"/>
        <end position="180"/>
    </location>
</feature>
<keyword evidence="2" id="KW-0472">Membrane</keyword>
<proteinExistence type="predicted"/>
<accession>A0ABS2NNZ7</accession>
<comment type="caution">
    <text evidence="3">The sequence shown here is derived from an EMBL/GenBank/DDBJ whole genome shotgun (WGS) entry which is preliminary data.</text>
</comment>